<name>A0A1B1AJR2_9PROT</name>
<dbReference type="OrthoDB" id="9810967at2"/>
<comment type="catalytic activity">
    <reaction evidence="1 7">
        <text>6-phospho-D-glucono-1,5-lactone + H2O = 6-phospho-D-gluconate + H(+)</text>
        <dbReference type="Rhea" id="RHEA:12556"/>
        <dbReference type="ChEBI" id="CHEBI:15377"/>
        <dbReference type="ChEBI" id="CHEBI:15378"/>
        <dbReference type="ChEBI" id="CHEBI:57955"/>
        <dbReference type="ChEBI" id="CHEBI:58759"/>
        <dbReference type="EC" id="3.1.1.31"/>
    </reaction>
</comment>
<evidence type="ECO:0000256" key="6">
    <source>
        <dbReference type="ARBA" id="ARBA00020337"/>
    </source>
</evidence>
<protein>
    <recommendedName>
        <fullName evidence="6 7">6-phosphogluconolactonase</fullName>
        <shortName evidence="7">6PGL</shortName>
        <ecNumber evidence="5 7">3.1.1.31</ecNumber>
    </recommendedName>
</protein>
<keyword evidence="10" id="KW-1185">Reference proteome</keyword>
<dbReference type="PANTHER" id="PTHR11054:SF0">
    <property type="entry name" value="6-PHOSPHOGLUCONOLACTONASE"/>
    <property type="match status" value="1"/>
</dbReference>
<evidence type="ECO:0000256" key="4">
    <source>
        <dbReference type="ARBA" id="ARBA00010662"/>
    </source>
</evidence>
<comment type="pathway">
    <text evidence="3 7">Carbohydrate degradation; pentose phosphate pathway; D-ribulose 5-phosphate from D-glucose 6-phosphate (oxidative stage): step 2/3.</text>
</comment>
<dbReference type="GO" id="GO:0006098">
    <property type="term" value="P:pentose-phosphate shunt"/>
    <property type="evidence" value="ECO:0007669"/>
    <property type="project" value="UniProtKB-UniPathway"/>
</dbReference>
<evidence type="ECO:0000256" key="5">
    <source>
        <dbReference type="ARBA" id="ARBA00013198"/>
    </source>
</evidence>
<evidence type="ECO:0000313" key="9">
    <source>
        <dbReference type="EMBL" id="ANP46797.1"/>
    </source>
</evidence>
<dbReference type="UniPathway" id="UPA00115">
    <property type="reaction ID" value="UER00409"/>
</dbReference>
<gene>
    <name evidence="7" type="primary">pgl</name>
    <name evidence="9" type="ORF">ATE48_13190</name>
</gene>
<evidence type="ECO:0000256" key="2">
    <source>
        <dbReference type="ARBA" id="ARBA00002681"/>
    </source>
</evidence>
<reference evidence="9 10" key="1">
    <citation type="submission" date="2015-11" db="EMBL/GenBank/DDBJ databases">
        <title>Whole-Genome Sequence of Candidatus Oderbacter manganicum from the National Park Lower Oder Valley, Germany.</title>
        <authorList>
            <person name="Braun B."/>
            <person name="Liere K."/>
            <person name="Szewzyk U."/>
        </authorList>
    </citation>
    <scope>NUCLEOTIDE SEQUENCE [LARGE SCALE GENOMIC DNA]</scope>
    <source>
        <strain evidence="9 10">OTSz_A_272</strain>
    </source>
</reference>
<dbReference type="EC" id="3.1.1.31" evidence="5 7"/>
<dbReference type="InterPro" id="IPR037171">
    <property type="entry name" value="NagB/RpiA_transferase-like"/>
</dbReference>
<proteinExistence type="inferred from homology"/>
<dbReference type="Pfam" id="PF01182">
    <property type="entry name" value="Glucosamine_iso"/>
    <property type="match status" value="1"/>
</dbReference>
<dbReference type="Gene3D" id="3.40.50.1360">
    <property type="match status" value="1"/>
</dbReference>
<dbReference type="InterPro" id="IPR006148">
    <property type="entry name" value="Glc/Gal-6P_isomerase"/>
</dbReference>
<organism evidence="9 10">
    <name type="scientific">Candidatus Viadribacter manganicus</name>
    <dbReference type="NCBI Taxonomy" id="1759059"/>
    <lineage>
        <taxon>Bacteria</taxon>
        <taxon>Pseudomonadati</taxon>
        <taxon>Pseudomonadota</taxon>
        <taxon>Alphaproteobacteria</taxon>
        <taxon>Hyphomonadales</taxon>
        <taxon>Hyphomonadaceae</taxon>
        <taxon>Candidatus Viadribacter</taxon>
    </lineage>
</organism>
<dbReference type="InParanoid" id="A0A1B1AJR2"/>
<dbReference type="SUPFAM" id="SSF100950">
    <property type="entry name" value="NagB/RpiA/CoA transferase-like"/>
    <property type="match status" value="1"/>
</dbReference>
<dbReference type="GO" id="GO:0005975">
    <property type="term" value="P:carbohydrate metabolic process"/>
    <property type="evidence" value="ECO:0007669"/>
    <property type="project" value="UniProtKB-UniRule"/>
</dbReference>
<dbReference type="Proteomes" id="UP000092498">
    <property type="component" value="Chromosome"/>
</dbReference>
<dbReference type="STRING" id="1759059.ATE48_13190"/>
<dbReference type="AlphaFoldDB" id="A0A1B1AJR2"/>
<evidence type="ECO:0000256" key="3">
    <source>
        <dbReference type="ARBA" id="ARBA00004961"/>
    </source>
</evidence>
<evidence type="ECO:0000256" key="1">
    <source>
        <dbReference type="ARBA" id="ARBA00000832"/>
    </source>
</evidence>
<dbReference type="NCBIfam" id="TIGR01198">
    <property type="entry name" value="pgl"/>
    <property type="match status" value="1"/>
</dbReference>
<dbReference type="InterPro" id="IPR005900">
    <property type="entry name" value="6-phosphogluconolactonase_DevB"/>
</dbReference>
<dbReference type="GO" id="GO:0017057">
    <property type="term" value="F:6-phosphogluconolactonase activity"/>
    <property type="evidence" value="ECO:0007669"/>
    <property type="project" value="UniProtKB-UniRule"/>
</dbReference>
<sequence length="223" mass="23642">MTVRDFETRDLMMEAAAARIAEALNHAIFERGCAVAALSGGTTPAPAYALLAAKPVDWRHVTFMLVDERFVPTTDDASNEALLRRTLAPALGAGARLLPMYAHNTTPEDAAARADALYSSQAIDIAVFGMGNDGHTASWFPGATGLELALKSPRTVIAISAQNAAGSSQRLTLTRTALSRSRSNILLITGAEKRALLNDRTRAPLPVDALAELPAPLEALWAP</sequence>
<evidence type="ECO:0000259" key="8">
    <source>
        <dbReference type="Pfam" id="PF01182"/>
    </source>
</evidence>
<dbReference type="EMBL" id="CP013244">
    <property type="protein sequence ID" value="ANP46797.1"/>
    <property type="molecule type" value="Genomic_DNA"/>
</dbReference>
<comment type="function">
    <text evidence="2 7">Hydrolysis of 6-phosphogluconolactone to 6-phosphogluconate.</text>
</comment>
<keyword evidence="7" id="KW-0378">Hydrolase</keyword>
<dbReference type="InterPro" id="IPR039104">
    <property type="entry name" value="6PGL"/>
</dbReference>
<comment type="similarity">
    <text evidence="4 7">Belongs to the glucosamine/galactosamine-6-phosphate isomerase family. 6-phosphogluconolactonase subfamily.</text>
</comment>
<dbReference type="RefSeq" id="WP_066772245.1">
    <property type="nucleotide sequence ID" value="NZ_CP013244.1"/>
</dbReference>
<dbReference type="FunCoup" id="A0A1B1AJR2">
    <property type="interactions" value="454"/>
</dbReference>
<dbReference type="KEGG" id="cbot:ATE48_13190"/>
<dbReference type="PANTHER" id="PTHR11054">
    <property type="entry name" value="6-PHOSPHOGLUCONOLACTONASE"/>
    <property type="match status" value="1"/>
</dbReference>
<accession>A0A1B1AJR2</accession>
<evidence type="ECO:0000313" key="10">
    <source>
        <dbReference type="Proteomes" id="UP000092498"/>
    </source>
</evidence>
<feature type="domain" description="Glucosamine/galactosamine-6-phosphate isomerase" evidence="8">
    <location>
        <begin position="8"/>
        <end position="202"/>
    </location>
</feature>
<evidence type="ECO:0000256" key="7">
    <source>
        <dbReference type="RuleBase" id="RU365095"/>
    </source>
</evidence>